<dbReference type="EMBL" id="JAUCAQ010000014">
    <property type="protein sequence ID" value="MDM7646796.1"/>
    <property type="molecule type" value="Genomic_DNA"/>
</dbReference>
<sequence length="72" mass="8514">MKVSELVKSNDLSALERVWKRQDEAKKMFIDHETFAEVERLDVKTLRKIAKQEGTTLEKFLVYAQKRSEVDE</sequence>
<gene>
    <name evidence="1" type="ORF">QUE93_07180</name>
</gene>
<comment type="caution">
    <text evidence="1">The sequence shown here is derived from an EMBL/GenBank/DDBJ whole genome shotgun (WGS) entry which is preliminary data.</text>
</comment>
<evidence type="ECO:0000313" key="1">
    <source>
        <dbReference type="EMBL" id="MDM7646796.1"/>
    </source>
</evidence>
<name>A0ABT7RZS2_9LACO</name>
<organism evidence="1 2">
    <name type="scientific">Leuconostoc falkenbergense</name>
    <dbReference type="NCBI Taxonomy" id="2766470"/>
    <lineage>
        <taxon>Bacteria</taxon>
        <taxon>Bacillati</taxon>
        <taxon>Bacillota</taxon>
        <taxon>Bacilli</taxon>
        <taxon>Lactobacillales</taxon>
        <taxon>Lactobacillaceae</taxon>
        <taxon>Leuconostoc</taxon>
    </lineage>
</organism>
<dbReference type="Proteomes" id="UP001242903">
    <property type="component" value="Unassembled WGS sequence"/>
</dbReference>
<proteinExistence type="predicted"/>
<keyword evidence="2" id="KW-1185">Reference proteome</keyword>
<accession>A0ABT7RZS2</accession>
<protein>
    <submittedName>
        <fullName evidence="1">Uncharacterized protein</fullName>
    </submittedName>
</protein>
<evidence type="ECO:0000313" key="2">
    <source>
        <dbReference type="Proteomes" id="UP001242903"/>
    </source>
</evidence>
<dbReference type="RefSeq" id="WP_289456628.1">
    <property type="nucleotide sequence ID" value="NZ_JAUCAQ010000014.1"/>
</dbReference>
<reference evidence="1 2" key="1">
    <citation type="submission" date="2023-06" db="EMBL/GenBank/DDBJ databases">
        <title>Draft Genome Sequences of lactic acid bacteria strains isolated from fermented milk products.</title>
        <authorList>
            <person name="Elcheninov A.G."/>
            <person name="Klyukina A."/>
            <person name="Zayulina K.S."/>
            <person name="Gavirova L.A."/>
            <person name="Shcherbakova P.A."/>
            <person name="Shestakov A.I."/>
            <person name="Kublanov I.V."/>
            <person name="Kochetkova T.V."/>
        </authorList>
    </citation>
    <scope>NUCLEOTIDE SEQUENCE [LARGE SCALE GENOMIC DNA]</scope>
    <source>
        <strain evidence="1 2">TOM.81</strain>
    </source>
</reference>